<dbReference type="RefSeq" id="WP_220170244.1">
    <property type="nucleotide sequence ID" value="NZ_JAIBOA010000029.1"/>
</dbReference>
<evidence type="ECO:0008006" key="3">
    <source>
        <dbReference type="Google" id="ProtNLM"/>
    </source>
</evidence>
<reference evidence="1 2" key="1">
    <citation type="submission" date="2021-07" db="EMBL/GenBank/DDBJ databases">
        <title>Actinomadura sp. PM05-2 isolated from lichen.</title>
        <authorList>
            <person name="Somphong A."/>
            <person name="Phongsopitanun W."/>
            <person name="Tanasupawat S."/>
            <person name="Peongsungnone V."/>
        </authorList>
    </citation>
    <scope>NUCLEOTIDE SEQUENCE [LARGE SCALE GENOMIC DNA]</scope>
    <source>
        <strain evidence="1 2">PM05-2</strain>
    </source>
</reference>
<keyword evidence="2" id="KW-1185">Reference proteome</keyword>
<dbReference type="EMBL" id="JAIBOA010000029">
    <property type="protein sequence ID" value="MBW8487003.1"/>
    <property type="molecule type" value="Genomic_DNA"/>
</dbReference>
<comment type="caution">
    <text evidence="1">The sequence shown here is derived from an EMBL/GenBank/DDBJ whole genome shotgun (WGS) entry which is preliminary data.</text>
</comment>
<evidence type="ECO:0000313" key="1">
    <source>
        <dbReference type="EMBL" id="MBW8487003.1"/>
    </source>
</evidence>
<dbReference type="Proteomes" id="UP000774570">
    <property type="component" value="Unassembled WGS sequence"/>
</dbReference>
<evidence type="ECO:0000313" key="2">
    <source>
        <dbReference type="Proteomes" id="UP000774570"/>
    </source>
</evidence>
<sequence>MPAKKYLTWAAAAFVAFYMISEPRGAAGAVDRAAGGLAAAAGSLSTFLGELG</sequence>
<name>A0ABS7G2Q8_9ACTN</name>
<gene>
    <name evidence="1" type="ORF">K1Y72_31870</name>
</gene>
<proteinExistence type="predicted"/>
<accession>A0ABS7G2Q8</accession>
<organism evidence="1 2">
    <name type="scientific">Actinomadura parmotrematis</name>
    <dbReference type="NCBI Taxonomy" id="2864039"/>
    <lineage>
        <taxon>Bacteria</taxon>
        <taxon>Bacillati</taxon>
        <taxon>Actinomycetota</taxon>
        <taxon>Actinomycetes</taxon>
        <taxon>Streptosporangiales</taxon>
        <taxon>Thermomonosporaceae</taxon>
        <taxon>Actinomadura</taxon>
    </lineage>
</organism>
<protein>
    <recommendedName>
        <fullName evidence="3">Secreted protein</fullName>
    </recommendedName>
</protein>